<feature type="transmembrane region" description="Helical" evidence="2">
    <location>
        <begin position="1258"/>
        <end position="1284"/>
    </location>
</feature>
<dbReference type="Proteomes" id="UP000269265">
    <property type="component" value="Unassembled WGS sequence"/>
</dbReference>
<organism evidence="4 5">
    <name type="scientific">Aquabacterium soli</name>
    <dbReference type="NCBI Taxonomy" id="2493092"/>
    <lineage>
        <taxon>Bacteria</taxon>
        <taxon>Pseudomonadati</taxon>
        <taxon>Pseudomonadota</taxon>
        <taxon>Betaproteobacteria</taxon>
        <taxon>Burkholderiales</taxon>
        <taxon>Aquabacterium</taxon>
    </lineage>
</organism>
<evidence type="ECO:0000313" key="5">
    <source>
        <dbReference type="Proteomes" id="UP000269265"/>
    </source>
</evidence>
<reference evidence="4 5" key="1">
    <citation type="submission" date="2018-12" db="EMBL/GenBank/DDBJ databases">
        <title>The whole draft genome of Aquabacterium sp. SJQ9.</title>
        <authorList>
            <person name="Sun L."/>
            <person name="Gao X."/>
            <person name="Chen W."/>
            <person name="Huang K."/>
        </authorList>
    </citation>
    <scope>NUCLEOTIDE SEQUENCE [LARGE SCALE GENOMIC DNA]</scope>
    <source>
        <strain evidence="4 5">SJQ9</strain>
    </source>
</reference>
<dbReference type="OrthoDB" id="220327at2"/>
<keyword evidence="2" id="KW-1133">Transmembrane helix</keyword>
<feature type="compositionally biased region" description="Polar residues" evidence="1">
    <location>
        <begin position="626"/>
        <end position="639"/>
    </location>
</feature>
<evidence type="ECO:0000256" key="2">
    <source>
        <dbReference type="SAM" id="Phobius"/>
    </source>
</evidence>
<accession>A0A426VBY1</accession>
<keyword evidence="2" id="KW-0812">Transmembrane</keyword>
<sequence length="1427" mass="151445">MRAVLKTAWRATRRPLLGLVFGGAAAWATAGPLPRSEVPGALKDWLPWAFQGQEAALCPPAYNAEADKACVWPSSLTLHADPGGARFRYEVQLFGPSALVALPGETGRWPVDVRADGQALPVAEQDGRPVALLAPGRHVIEGSIAWKELPPDLRLPQGVGSLALWVGGVPAPRTPDADGRVWLRQAPEAEQSTDAYTVHTSRRIDDGVPLRVTTHIDIAVSGKAREIVLPVALLPGLVPESLESALPARLQEGGALVVQARPGRWTVSLRARLMLPVLALTLPGAAADAEVWSFEAHNDVRLVSVEGAPSVDPRQVAMPDDWRSLPAYRLVPGGTLKLAQSRRGNPEPAPDRLKLVRELWLDFDGQGYTAHDEIGGTLSRSSRLEMAAPAVLGRASVDGEDQPVTRLKEGGPQGFEVRGGTARLSADSRVDGPLRTLPASGWQVDVNQASAKLNLPPGWRLLHAVGVDSAEGSWLSRWTLWDFFFVLLSALAAGKLFGVLTGGVLGAALVLSWHMPGAPQTLWLALLGLHALRRVLPAGRLVPWVRWGEGGAALLIALVLLPYAVDQVRLSIYPSLERPWQTQGDADGARTLAAAEAEAEAEAEADAADEPRAEAPAPAEVGSDYGSGSVSRKVAQSSIAKPVPAPAPTRRDDVDPSARVQTGPGLPIWQWTSHRLGWQGPVQAAQEVRLVLLPPAGTVALRLLSLGLMVLALWRIVGRGWRPGSGWPPAWGGRDGLAPGPNTQTPATPVVALAGTVCLAVALGILSAPRTSWAAPAPKPASTEEAAPASPAPQTRPGDPATPPSDVLDELRQRVTAAPDCMPRCADIARLLVVANGSRIQLRLEVHALADVAVPLPGQGSQWRPSSVLVDGRTAATRRDSAGALWVALPRGVNQVVLEADAGQASSVDIALPLPVREVRAQTEGWTLSGLDARGQASGALSLSRAQAAAASPDGGTQRDALPPFVRVQRTVHLGLRWTVDTHIERVAPSLAPVRVRVRLMPGEAVNDESVQVQDGVATVLLGAGESAGFSSTLAVAPRLTLDSTREPNQIEVWTLDASTQWHTRLSGIAPVVHQAAGRWMPTWQPWPGEQIVIEVSRPAGVAGQTFTVDRSHTTVTPGARATDVSSLVSLRSSQGGNHRVELPADAELLGLWVDGQQLPVQAAKGVVMVPVTPGAHQLRVDWREPRGMGPHFQTQPLNLGAAGVNDALSVNVPQDRVVLAVGGPAVGPAVLFWGVLLVIVAAAVALGRWHFSPLGAVSWVLLGLGVAQMSLAGVALVVGWFLVLEARGRWGAGLGPRWFKAAQVLVALWGVLAAGTLLETVRVGLLGYPDLMVLGNGSDAQHLHWYADRFAQSTASAWVVSMPVLLYRVVMLLWALWLATSMLRWVRWGWERFSAGGYWPEKKAAPAKQAQPPAGDVFPDDDPQDK</sequence>
<feature type="transmembrane region" description="Helical" evidence="2">
    <location>
        <begin position="547"/>
        <end position="565"/>
    </location>
</feature>
<feature type="transmembrane region" description="Helical" evidence="2">
    <location>
        <begin position="483"/>
        <end position="510"/>
    </location>
</feature>
<comment type="caution">
    <text evidence="4">The sequence shown here is derived from an EMBL/GenBank/DDBJ whole genome shotgun (WGS) entry which is preliminary data.</text>
</comment>
<feature type="transmembrane region" description="Helical" evidence="2">
    <location>
        <begin position="1231"/>
        <end position="1252"/>
    </location>
</feature>
<feature type="compositionally biased region" description="Low complexity" evidence="1">
    <location>
        <begin position="774"/>
        <end position="793"/>
    </location>
</feature>
<feature type="transmembrane region" description="Helical" evidence="2">
    <location>
        <begin position="747"/>
        <end position="766"/>
    </location>
</feature>
<feature type="transmembrane region" description="Helical" evidence="2">
    <location>
        <begin position="1305"/>
        <end position="1326"/>
    </location>
</feature>
<gene>
    <name evidence="4" type="ORF">EIP75_10350</name>
</gene>
<dbReference type="EMBL" id="RSED01000007">
    <property type="protein sequence ID" value="RRS04290.1"/>
    <property type="molecule type" value="Genomic_DNA"/>
</dbReference>
<protein>
    <submittedName>
        <fullName evidence="4">Uncharacterized protein</fullName>
    </submittedName>
</protein>
<evidence type="ECO:0000313" key="4">
    <source>
        <dbReference type="EMBL" id="RRS04290.1"/>
    </source>
</evidence>
<feature type="transmembrane region" description="Helical" evidence="2">
    <location>
        <begin position="1366"/>
        <end position="1387"/>
    </location>
</feature>
<evidence type="ECO:0000256" key="3">
    <source>
        <dbReference type="SAM" id="SignalP"/>
    </source>
</evidence>
<proteinExistence type="predicted"/>
<feature type="compositionally biased region" description="Acidic residues" evidence="1">
    <location>
        <begin position="597"/>
        <end position="608"/>
    </location>
</feature>
<feature type="chain" id="PRO_5018985743" evidence="3">
    <location>
        <begin position="31"/>
        <end position="1427"/>
    </location>
</feature>
<name>A0A426VBY1_9BURK</name>
<keyword evidence="5" id="KW-1185">Reference proteome</keyword>
<dbReference type="RefSeq" id="WP_125243197.1">
    <property type="nucleotide sequence ID" value="NZ_RSED01000007.1"/>
</dbReference>
<feature type="region of interest" description="Disordered" evidence="1">
    <location>
        <begin position="582"/>
        <end position="661"/>
    </location>
</feature>
<feature type="transmembrane region" description="Helical" evidence="2">
    <location>
        <begin position="699"/>
        <end position="717"/>
    </location>
</feature>
<keyword evidence="2" id="KW-0472">Membrane</keyword>
<keyword evidence="3" id="KW-0732">Signal</keyword>
<evidence type="ECO:0000256" key="1">
    <source>
        <dbReference type="SAM" id="MobiDB-lite"/>
    </source>
</evidence>
<feature type="region of interest" description="Disordered" evidence="1">
    <location>
        <begin position="773"/>
        <end position="806"/>
    </location>
</feature>
<feature type="signal peptide" evidence="3">
    <location>
        <begin position="1"/>
        <end position="30"/>
    </location>
</feature>
<feature type="region of interest" description="Disordered" evidence="1">
    <location>
        <begin position="1405"/>
        <end position="1427"/>
    </location>
</feature>